<gene>
    <name evidence="4" type="ORF">GCM10020369_82020</name>
</gene>
<evidence type="ECO:0000259" key="3">
    <source>
        <dbReference type="PROSITE" id="PS50234"/>
    </source>
</evidence>
<dbReference type="SUPFAM" id="SSF53300">
    <property type="entry name" value="vWA-like"/>
    <property type="match status" value="1"/>
</dbReference>
<keyword evidence="5" id="KW-1185">Reference proteome</keyword>
<dbReference type="SMART" id="SM00327">
    <property type="entry name" value="VWA"/>
    <property type="match status" value="1"/>
</dbReference>
<organism evidence="4 5">
    <name type="scientific">Cryptosporangium minutisporangium</name>
    <dbReference type="NCBI Taxonomy" id="113569"/>
    <lineage>
        <taxon>Bacteria</taxon>
        <taxon>Bacillati</taxon>
        <taxon>Actinomycetota</taxon>
        <taxon>Actinomycetes</taxon>
        <taxon>Cryptosporangiales</taxon>
        <taxon>Cryptosporangiaceae</taxon>
        <taxon>Cryptosporangium</taxon>
    </lineage>
</organism>
<dbReference type="InterPro" id="IPR002035">
    <property type="entry name" value="VWF_A"/>
</dbReference>
<feature type="compositionally biased region" description="Basic residues" evidence="1">
    <location>
        <begin position="1"/>
        <end position="12"/>
    </location>
</feature>
<name>A0ABP6TBP3_9ACTN</name>
<accession>A0ABP6TBP3</accession>
<dbReference type="SUPFAM" id="SSF53850">
    <property type="entry name" value="Periplasmic binding protein-like II"/>
    <property type="match status" value="1"/>
</dbReference>
<reference evidence="5" key="1">
    <citation type="journal article" date="2019" name="Int. J. Syst. Evol. Microbiol.">
        <title>The Global Catalogue of Microorganisms (GCM) 10K type strain sequencing project: providing services to taxonomists for standard genome sequencing and annotation.</title>
        <authorList>
            <consortium name="The Broad Institute Genomics Platform"/>
            <consortium name="The Broad Institute Genome Sequencing Center for Infectious Disease"/>
            <person name="Wu L."/>
            <person name="Ma J."/>
        </authorList>
    </citation>
    <scope>NUCLEOTIDE SEQUENCE [LARGE SCALE GENOMIC DNA]</scope>
    <source>
        <strain evidence="5">JCM 9458</strain>
    </source>
</reference>
<dbReference type="Pfam" id="PF13531">
    <property type="entry name" value="SBP_bac_11"/>
    <property type="match status" value="1"/>
</dbReference>
<dbReference type="PROSITE" id="PS50234">
    <property type="entry name" value="VWFA"/>
    <property type="match status" value="1"/>
</dbReference>
<evidence type="ECO:0000256" key="2">
    <source>
        <dbReference type="SAM" id="Phobius"/>
    </source>
</evidence>
<dbReference type="Pfam" id="PF00092">
    <property type="entry name" value="VWA"/>
    <property type="match status" value="1"/>
</dbReference>
<protein>
    <submittedName>
        <fullName evidence="4">Substrate-binding and VWA domain-containing protein</fullName>
    </submittedName>
</protein>
<dbReference type="InterPro" id="IPR036465">
    <property type="entry name" value="vWFA_dom_sf"/>
</dbReference>
<dbReference type="RefSeq" id="WP_345733751.1">
    <property type="nucleotide sequence ID" value="NZ_BAAAYN010000082.1"/>
</dbReference>
<evidence type="ECO:0000256" key="1">
    <source>
        <dbReference type="SAM" id="MobiDB-lite"/>
    </source>
</evidence>
<keyword evidence="2" id="KW-0472">Membrane</keyword>
<feature type="compositionally biased region" description="Basic and acidic residues" evidence="1">
    <location>
        <begin position="13"/>
        <end position="25"/>
    </location>
</feature>
<dbReference type="EMBL" id="BAAAYN010000082">
    <property type="protein sequence ID" value="GAA3398435.1"/>
    <property type="molecule type" value="Genomic_DNA"/>
</dbReference>
<feature type="domain" description="VWFA" evidence="3">
    <location>
        <begin position="408"/>
        <end position="603"/>
    </location>
</feature>
<evidence type="ECO:0000313" key="4">
    <source>
        <dbReference type="EMBL" id="GAA3398435.1"/>
    </source>
</evidence>
<comment type="caution">
    <text evidence="4">The sequence shown here is derived from an EMBL/GenBank/DDBJ whole genome shotgun (WGS) entry which is preliminary data.</text>
</comment>
<keyword evidence="2" id="KW-0812">Transmembrane</keyword>
<evidence type="ECO:0000313" key="5">
    <source>
        <dbReference type="Proteomes" id="UP001501676"/>
    </source>
</evidence>
<keyword evidence="2" id="KW-1133">Transmembrane helix</keyword>
<proteinExistence type="predicted"/>
<feature type="transmembrane region" description="Helical" evidence="2">
    <location>
        <begin position="33"/>
        <end position="57"/>
    </location>
</feature>
<sequence>MATGRHRRLQASRRRELEAEAAEKAPRRRTGPVAPWMVAAVVAVLVFSGVTAGYVVAARGGCDGTPTTLSVVTSPDQVDVVRKLATTWEDGEPSVDGRCARIEVTGESSRDVAAALSPDWQRTADGVTRPDVWMPDSSSWLLSAARREDAAPLVSGERTSVASSPVVMAVPRPMAEALGWPSKQISWSDFVGMHFRNQTWKDFGHADWGPIKLGMSEPTTSTAGLLSLVPISDRNGDDKISLDEAKALLVFSRSVVDRQPDSSGWYEKLAEAPDEKAALKTISVFPSLEHDIAAYNQNDPAVKLVPLYPGEGTVFADYPYATLNAGWVDSFRRQVAAAFLDHLQSSSSQRVYGEAGFRTPDKSTRYAGSTLGELGFSEEIGAVARNVGSAATVDRTVVYWTALERTTTFLAVVDTSGSMVEPLGDKTRMQVVQEAAIKAISLFDENSHVGLWQFSTNLVGSQDWRQVMPLTRAGSTDKATGKPFREVGIQKVLALRPGGNTGLYDTVLAAYQYMQKNWKPRQLNLVVVLTDGKNQDDNGISRSELLSRLRNTAQPDRPVQVITLGLGDTVDEKELGEISAATGGKSYKAKDADDLERLWLATILGETPPR</sequence>
<feature type="region of interest" description="Disordered" evidence="1">
    <location>
        <begin position="1"/>
        <end position="30"/>
    </location>
</feature>
<dbReference type="Gene3D" id="3.40.50.410">
    <property type="entry name" value="von Willebrand factor, type A domain"/>
    <property type="match status" value="1"/>
</dbReference>
<dbReference type="Proteomes" id="UP001501676">
    <property type="component" value="Unassembled WGS sequence"/>
</dbReference>